<dbReference type="Pfam" id="PF01037">
    <property type="entry name" value="AsnC_trans_reg"/>
    <property type="match status" value="1"/>
</dbReference>
<keyword evidence="6" id="KW-1185">Reference proteome</keyword>
<dbReference type="AlphaFoldDB" id="A0A7W3QPC9"/>
<sequence length="316" mass="34552">MESDTLDVLDRRLLHALHLDARAPASRIAEVLDVSGRTITRRLGRLRATGTARVTAMIDQRATGHAEWLVRLRVSPDGMRALVRPLARRSDTTWLTVLSGGTEAVLILRAHRADPAPLRALASSPHVRDVTAHRLLRHLMDHRWHGRTCALTAEQAAALRPPASGGTGPVALNDLDRRILPVLAADARASYPELARHAGWSESAVRRRLDELRRSGTLRFDVEIDSALLGYSVECLLWLTVSPARLATVAQALAADAETAFVGAITGPHNLLAITVCRDEEAFYTYLTGRIGRLDGIEHMETVPVTSYAKRVAPAL</sequence>
<dbReference type="SUPFAM" id="SSF46785">
    <property type="entry name" value="Winged helix' DNA-binding domain"/>
    <property type="match status" value="2"/>
</dbReference>
<evidence type="ECO:0000256" key="1">
    <source>
        <dbReference type="ARBA" id="ARBA00023015"/>
    </source>
</evidence>
<reference evidence="5 6" key="1">
    <citation type="submission" date="2020-08" db="EMBL/GenBank/DDBJ databases">
        <title>Genomic Encyclopedia of Type Strains, Phase IV (KMG-IV): sequencing the most valuable type-strain genomes for metagenomic binning, comparative biology and taxonomic classification.</title>
        <authorList>
            <person name="Goeker M."/>
        </authorList>
    </citation>
    <scope>NUCLEOTIDE SEQUENCE [LARGE SCALE GENOMIC DNA]</scope>
    <source>
        <strain evidence="5 6">DSM 44197</strain>
    </source>
</reference>
<dbReference type="PROSITE" id="PS50956">
    <property type="entry name" value="HTH_ASNC_2"/>
    <property type="match status" value="1"/>
</dbReference>
<keyword evidence="1" id="KW-0805">Transcription regulation</keyword>
<dbReference type="SUPFAM" id="SSF54909">
    <property type="entry name" value="Dimeric alpha+beta barrel"/>
    <property type="match status" value="1"/>
</dbReference>
<keyword evidence="3" id="KW-0804">Transcription</keyword>
<dbReference type="SMART" id="SM00344">
    <property type="entry name" value="HTH_ASNC"/>
    <property type="match status" value="2"/>
</dbReference>
<keyword evidence="2 5" id="KW-0238">DNA-binding</keyword>
<dbReference type="InterPro" id="IPR019887">
    <property type="entry name" value="Tscrpt_reg_AsnC/Lrp_C"/>
</dbReference>
<dbReference type="InterPro" id="IPR036388">
    <property type="entry name" value="WH-like_DNA-bd_sf"/>
</dbReference>
<dbReference type="InterPro" id="IPR000485">
    <property type="entry name" value="AsnC-type_HTH_dom"/>
</dbReference>
<dbReference type="Proteomes" id="UP000572680">
    <property type="component" value="Unassembled WGS sequence"/>
</dbReference>
<comment type="caution">
    <text evidence="5">The sequence shown here is derived from an EMBL/GenBank/DDBJ whole genome shotgun (WGS) entry which is preliminary data.</text>
</comment>
<organism evidence="5 6">
    <name type="scientific">Actinomadura namibiensis</name>
    <dbReference type="NCBI Taxonomy" id="182080"/>
    <lineage>
        <taxon>Bacteria</taxon>
        <taxon>Bacillati</taxon>
        <taxon>Actinomycetota</taxon>
        <taxon>Actinomycetes</taxon>
        <taxon>Streptosporangiales</taxon>
        <taxon>Thermomonosporaceae</taxon>
        <taxon>Actinomadura</taxon>
    </lineage>
</organism>
<dbReference type="PANTHER" id="PTHR30154:SF34">
    <property type="entry name" value="TRANSCRIPTIONAL REGULATOR AZLB"/>
    <property type="match status" value="1"/>
</dbReference>
<evidence type="ECO:0000256" key="2">
    <source>
        <dbReference type="ARBA" id="ARBA00023125"/>
    </source>
</evidence>
<dbReference type="GO" id="GO:0043200">
    <property type="term" value="P:response to amino acid"/>
    <property type="evidence" value="ECO:0007669"/>
    <property type="project" value="TreeGrafter"/>
</dbReference>
<dbReference type="GO" id="GO:0005829">
    <property type="term" value="C:cytosol"/>
    <property type="evidence" value="ECO:0007669"/>
    <property type="project" value="TreeGrafter"/>
</dbReference>
<evidence type="ECO:0000256" key="3">
    <source>
        <dbReference type="ARBA" id="ARBA00023163"/>
    </source>
</evidence>
<dbReference type="Pfam" id="PF13404">
    <property type="entry name" value="HTH_AsnC-type"/>
    <property type="match status" value="2"/>
</dbReference>
<gene>
    <name evidence="5" type="ORF">HNR61_006166</name>
</gene>
<dbReference type="GO" id="GO:0043565">
    <property type="term" value="F:sequence-specific DNA binding"/>
    <property type="evidence" value="ECO:0007669"/>
    <property type="project" value="InterPro"/>
</dbReference>
<dbReference type="InterPro" id="IPR019888">
    <property type="entry name" value="Tscrpt_reg_AsnC-like"/>
</dbReference>
<dbReference type="EMBL" id="JACJIA010000009">
    <property type="protein sequence ID" value="MBA8954509.1"/>
    <property type="molecule type" value="Genomic_DNA"/>
</dbReference>
<dbReference type="PANTHER" id="PTHR30154">
    <property type="entry name" value="LEUCINE-RESPONSIVE REGULATORY PROTEIN"/>
    <property type="match status" value="1"/>
</dbReference>
<dbReference type="Gene3D" id="1.10.10.10">
    <property type="entry name" value="Winged helix-like DNA-binding domain superfamily/Winged helix DNA-binding domain"/>
    <property type="match status" value="2"/>
</dbReference>
<dbReference type="PRINTS" id="PR00033">
    <property type="entry name" value="HTHASNC"/>
</dbReference>
<accession>A0A7W3QPC9</accession>
<dbReference type="Gene3D" id="3.30.70.920">
    <property type="match status" value="1"/>
</dbReference>
<dbReference type="InterPro" id="IPR011008">
    <property type="entry name" value="Dimeric_a/b-barrel"/>
</dbReference>
<feature type="domain" description="HTH asnC-type" evidence="4">
    <location>
        <begin position="172"/>
        <end position="232"/>
    </location>
</feature>
<evidence type="ECO:0000313" key="6">
    <source>
        <dbReference type="Proteomes" id="UP000572680"/>
    </source>
</evidence>
<name>A0A7W3QPC9_ACTNM</name>
<dbReference type="RefSeq" id="WP_182846578.1">
    <property type="nucleotide sequence ID" value="NZ_BAAALP010000021.1"/>
</dbReference>
<dbReference type="InterPro" id="IPR036390">
    <property type="entry name" value="WH_DNA-bd_sf"/>
</dbReference>
<evidence type="ECO:0000313" key="5">
    <source>
        <dbReference type="EMBL" id="MBA8954509.1"/>
    </source>
</evidence>
<protein>
    <submittedName>
        <fullName evidence="5">DNA-binding Lrp family transcriptional regulator</fullName>
    </submittedName>
</protein>
<evidence type="ECO:0000259" key="4">
    <source>
        <dbReference type="PROSITE" id="PS50956"/>
    </source>
</evidence>
<proteinExistence type="predicted"/>